<dbReference type="GO" id="GO:0030490">
    <property type="term" value="P:maturation of SSU-rRNA"/>
    <property type="evidence" value="ECO:0007669"/>
    <property type="project" value="TreeGrafter"/>
</dbReference>
<dbReference type="GeneID" id="88171450"/>
<evidence type="ECO:0000259" key="3">
    <source>
        <dbReference type="Pfam" id="PF09073"/>
    </source>
</evidence>
<feature type="compositionally biased region" description="Polar residues" evidence="2">
    <location>
        <begin position="347"/>
        <end position="356"/>
    </location>
</feature>
<keyword evidence="5" id="KW-1185">Reference proteome</keyword>
<dbReference type="RefSeq" id="XP_062875541.1">
    <property type="nucleotide sequence ID" value="XM_063019471.1"/>
</dbReference>
<feature type="compositionally biased region" description="Acidic residues" evidence="2">
    <location>
        <begin position="259"/>
        <end position="268"/>
    </location>
</feature>
<evidence type="ECO:0000313" key="5">
    <source>
        <dbReference type="Proteomes" id="UP001338582"/>
    </source>
</evidence>
<feature type="compositionally biased region" description="Basic and acidic residues" evidence="2">
    <location>
        <begin position="281"/>
        <end position="294"/>
    </location>
</feature>
<feature type="compositionally biased region" description="Basic and acidic residues" evidence="2">
    <location>
        <begin position="357"/>
        <end position="380"/>
    </location>
</feature>
<organism evidence="4 5">
    <name type="scientific">Australozyma saopauloensis</name>
    <dbReference type="NCBI Taxonomy" id="291208"/>
    <lineage>
        <taxon>Eukaryota</taxon>
        <taxon>Fungi</taxon>
        <taxon>Dikarya</taxon>
        <taxon>Ascomycota</taxon>
        <taxon>Saccharomycotina</taxon>
        <taxon>Pichiomycetes</taxon>
        <taxon>Metschnikowiaceae</taxon>
        <taxon>Australozyma</taxon>
    </lineage>
</organism>
<reference evidence="4 5" key="1">
    <citation type="submission" date="2023-10" db="EMBL/GenBank/DDBJ databases">
        <title>Draft Genome Sequence of Candida saopaulonensis from a very Premature Infant with Sepsis.</title>
        <authorList>
            <person name="Ning Y."/>
            <person name="Dai R."/>
            <person name="Xiao M."/>
            <person name="Xu Y."/>
            <person name="Yan Q."/>
            <person name="Zhang L."/>
        </authorList>
    </citation>
    <scope>NUCLEOTIDE SEQUENCE [LARGE SCALE GENOMIC DNA]</scope>
    <source>
        <strain evidence="4 5">19XY460</strain>
    </source>
</reference>
<evidence type="ECO:0000313" key="4">
    <source>
        <dbReference type="EMBL" id="WPK23154.1"/>
    </source>
</evidence>
<feature type="compositionally biased region" description="Basic and acidic residues" evidence="2">
    <location>
        <begin position="213"/>
        <end position="223"/>
    </location>
</feature>
<dbReference type="AlphaFoldDB" id="A0AAX4H4M7"/>
<dbReference type="EMBL" id="CP138894">
    <property type="protein sequence ID" value="WPK23154.1"/>
    <property type="molecule type" value="Genomic_DNA"/>
</dbReference>
<dbReference type="InterPro" id="IPR015158">
    <property type="entry name" value="Bud22_dom"/>
</dbReference>
<dbReference type="PANTHER" id="PTHR23325">
    <property type="entry name" value="SERUM RESPONSE FACTOR-BINDING"/>
    <property type="match status" value="1"/>
</dbReference>
<protein>
    <recommendedName>
        <fullName evidence="3">Bud22 domain-containing protein</fullName>
    </recommendedName>
</protein>
<dbReference type="PANTHER" id="PTHR23325:SF1">
    <property type="entry name" value="SERUM RESPONSE FACTOR-BINDING PROTEIN 1"/>
    <property type="match status" value="1"/>
</dbReference>
<dbReference type="KEGG" id="asau:88171450"/>
<accession>A0AAX4H4M7</accession>
<dbReference type="GO" id="GO:0030686">
    <property type="term" value="C:90S preribosome"/>
    <property type="evidence" value="ECO:0007669"/>
    <property type="project" value="TreeGrafter"/>
</dbReference>
<sequence length="425" mass="48956">MKEKKNEFWWLDLLEVKFTNVTPRFGFTKKLINAHNNSHLLKKLPSTRNDALKQIHALKTDLFIKKAHGAQKKMNREVIRIFKQQRSKSDRSEKLDELFNDKEFVTSLVTAKLAKIISAAILTNKELKSNPPSYFSPELINVITDKSNACNPTTFYIEHCQNDKVVNGYISKLWNSKEMKALSNEIDWTFRKIRGNLTKEEIAQHSKTSVNVKSKDNQSKNGDDSVDSEIDSDEEESNSDSDDEDMDRYDHLVAGSDSEMSDDAESEIEGTQLSLKKQSKEKKEKKEKQPERKLPQLASGYFSGGSDDEDDVDNDKVVKEATTVRKNRRGQRARQKIWEQKYGQKANHVQQENNRIASEREKKQQEFEERQRKRDLKAKMAADLPDGSAAKLAATNKLHPSWEARKLAEQKQKDVKFTGKKITFD</sequence>
<name>A0AAX4H4M7_9ASCO</name>
<keyword evidence="1" id="KW-0175">Coiled coil</keyword>
<dbReference type="GO" id="GO:0005634">
    <property type="term" value="C:nucleus"/>
    <property type="evidence" value="ECO:0007669"/>
    <property type="project" value="TreeGrafter"/>
</dbReference>
<proteinExistence type="predicted"/>
<dbReference type="InterPro" id="IPR037393">
    <property type="entry name" value="Bud22/SRFB1"/>
</dbReference>
<feature type="compositionally biased region" description="Basic and acidic residues" evidence="2">
    <location>
        <begin position="314"/>
        <end position="323"/>
    </location>
</feature>
<evidence type="ECO:0000256" key="2">
    <source>
        <dbReference type="SAM" id="MobiDB-lite"/>
    </source>
</evidence>
<feature type="region of interest" description="Disordered" evidence="2">
    <location>
        <begin position="205"/>
        <end position="389"/>
    </location>
</feature>
<feature type="domain" description="Bud22" evidence="3">
    <location>
        <begin position="75"/>
        <end position="425"/>
    </location>
</feature>
<dbReference type="Proteomes" id="UP001338582">
    <property type="component" value="Chromosome 1"/>
</dbReference>
<gene>
    <name evidence="4" type="ORF">PUMCH_000381</name>
</gene>
<feature type="compositionally biased region" description="Basic residues" evidence="2">
    <location>
        <begin position="325"/>
        <end position="335"/>
    </location>
</feature>
<dbReference type="Pfam" id="PF09073">
    <property type="entry name" value="BUD22"/>
    <property type="match status" value="1"/>
</dbReference>
<feature type="compositionally biased region" description="Acidic residues" evidence="2">
    <location>
        <begin position="224"/>
        <end position="247"/>
    </location>
</feature>
<evidence type="ECO:0000256" key="1">
    <source>
        <dbReference type="ARBA" id="ARBA00023054"/>
    </source>
</evidence>